<dbReference type="RefSeq" id="WP_154505953.1">
    <property type="nucleotide sequence ID" value="NZ_VUMN01000048.1"/>
</dbReference>
<keyword evidence="6" id="KW-1185">Reference proteome</keyword>
<evidence type="ECO:0000256" key="2">
    <source>
        <dbReference type="SAM" id="Phobius"/>
    </source>
</evidence>
<dbReference type="EMBL" id="VUMN01000048">
    <property type="protein sequence ID" value="MSS59752.1"/>
    <property type="molecule type" value="Genomic_DNA"/>
</dbReference>
<evidence type="ECO:0000259" key="4">
    <source>
        <dbReference type="Pfam" id="PF14257"/>
    </source>
</evidence>
<feature type="signal peptide" evidence="3">
    <location>
        <begin position="1"/>
        <end position="22"/>
    </location>
</feature>
<feature type="chain" id="PRO_5039608192" evidence="3">
    <location>
        <begin position="23"/>
        <end position="323"/>
    </location>
</feature>
<evidence type="ECO:0000313" key="6">
    <source>
        <dbReference type="Proteomes" id="UP000461880"/>
    </source>
</evidence>
<keyword evidence="2" id="KW-0472">Membrane</keyword>
<proteinExistence type="predicted"/>
<evidence type="ECO:0000256" key="1">
    <source>
        <dbReference type="SAM" id="MobiDB-lite"/>
    </source>
</evidence>
<accession>A0A7X2NUK2</accession>
<keyword evidence="2" id="KW-0812">Transmembrane</keyword>
<dbReference type="PROSITE" id="PS51257">
    <property type="entry name" value="PROKAR_LIPOPROTEIN"/>
    <property type="match status" value="1"/>
</dbReference>
<feature type="transmembrane region" description="Helical" evidence="2">
    <location>
        <begin position="271"/>
        <end position="296"/>
    </location>
</feature>
<feature type="region of interest" description="Disordered" evidence="1">
    <location>
        <begin position="52"/>
        <end position="71"/>
    </location>
</feature>
<evidence type="ECO:0000313" key="5">
    <source>
        <dbReference type="EMBL" id="MSS59752.1"/>
    </source>
</evidence>
<comment type="caution">
    <text evidence="5">The sequence shown here is derived from an EMBL/GenBank/DDBJ whole genome shotgun (WGS) entry which is preliminary data.</text>
</comment>
<dbReference type="Proteomes" id="UP000461880">
    <property type="component" value="Unassembled WGS sequence"/>
</dbReference>
<reference evidence="5 6" key="1">
    <citation type="submission" date="2019-08" db="EMBL/GenBank/DDBJ databases">
        <title>In-depth cultivation of the pig gut microbiome towards novel bacterial diversity and tailored functional studies.</title>
        <authorList>
            <person name="Wylensek D."/>
            <person name="Hitch T.C.A."/>
            <person name="Clavel T."/>
        </authorList>
    </citation>
    <scope>NUCLEOTIDE SEQUENCE [LARGE SCALE GENOMIC DNA]</scope>
    <source>
        <strain evidence="5 6">Oil+RF-744-GAM-WT-6</strain>
    </source>
</reference>
<organism evidence="5 6">
    <name type="scientific">Stecheria intestinalis</name>
    <dbReference type="NCBI Taxonomy" id="2606630"/>
    <lineage>
        <taxon>Bacteria</taxon>
        <taxon>Bacillati</taxon>
        <taxon>Bacillota</taxon>
        <taxon>Erysipelotrichia</taxon>
        <taxon>Erysipelotrichales</taxon>
        <taxon>Erysipelotrichaceae</taxon>
        <taxon>Stecheria</taxon>
    </lineage>
</organism>
<dbReference type="AlphaFoldDB" id="A0A7X2NUK2"/>
<keyword evidence="2" id="KW-1133">Transmembrane helix</keyword>
<keyword evidence="3" id="KW-0732">Signal</keyword>
<feature type="domain" description="DUF4349" evidence="4">
    <location>
        <begin position="76"/>
        <end position="299"/>
    </location>
</feature>
<sequence length="323" mass="35886">MKNHRSKPLLAIAVLTMSVSLAACGQSRSSAASDTAAYYAADSAAENGEYEYGGGAEISSETTGTSDENSEITGDKIVYTGSLTVETLSYEDTVSSITEQIRSLNGIIQSQNEYDGDTSWYTGSTVRNSNRCMYITARIPTDSFDTFMNTAGDSGKVTSRSSSTENISKKYHDNDIEIESLETQEKRLLEMLDQAETVEDMVTIDSRLSEVQTELNQKRSDKSSMDTDVAYSTVTIEIDEVQRYSPDQSGPDTSDFTYRLKEALSGTWQNFVYALQMILIAAIYILPFALLIFALYQIVRMISKKTGKHLTFRKKKDQTPENH</sequence>
<name>A0A7X2NUK2_9FIRM</name>
<protein>
    <submittedName>
        <fullName evidence="5">DUF4349 domain-containing protein</fullName>
    </submittedName>
</protein>
<dbReference type="Pfam" id="PF14257">
    <property type="entry name" value="DUF4349"/>
    <property type="match status" value="1"/>
</dbReference>
<dbReference type="InterPro" id="IPR025645">
    <property type="entry name" value="DUF4349"/>
</dbReference>
<gene>
    <name evidence="5" type="ORF">FYJ51_12700</name>
</gene>
<evidence type="ECO:0000256" key="3">
    <source>
        <dbReference type="SAM" id="SignalP"/>
    </source>
</evidence>